<name>A0A8J7S7L6_9BACT</name>
<dbReference type="PANTHER" id="PTHR35024:SF4">
    <property type="entry name" value="POLYMER-FORMING CYTOSKELETAL PROTEIN"/>
    <property type="match status" value="1"/>
</dbReference>
<dbReference type="EMBL" id="JAFIDN010000002">
    <property type="protein sequence ID" value="MBP3191693.1"/>
    <property type="molecule type" value="Genomic_DNA"/>
</dbReference>
<gene>
    <name evidence="2" type="ORF">NATSA_03355</name>
</gene>
<comment type="caution">
    <text evidence="2">The sequence shown here is derived from an EMBL/GenBank/DDBJ whole genome shotgun (WGS) entry which is preliminary data.</text>
</comment>
<dbReference type="AlphaFoldDB" id="A0A8J7S7L6"/>
<reference evidence="2" key="1">
    <citation type="submission" date="2021-02" db="EMBL/GenBank/DDBJ databases">
        <title>Natronogracilivirga saccharolytica gen. nov. sp. nov. a new anaerobic, haloalkiliphilic carbohydrate-fermenting bacterium from soda lake and proposing of Cyclonatronumiaceae fam. nov. in the phylum Balneolaeota.</title>
        <authorList>
            <person name="Zhilina T.N."/>
            <person name="Sorokin D.Y."/>
            <person name="Zavarzina D.G."/>
            <person name="Toshchakov S.V."/>
            <person name="Kublanov I.V."/>
        </authorList>
    </citation>
    <scope>NUCLEOTIDE SEQUENCE</scope>
    <source>
        <strain evidence="2">Z-1702</strain>
    </source>
</reference>
<proteinExistence type="inferred from homology"/>
<dbReference type="RefSeq" id="WP_210510402.1">
    <property type="nucleotide sequence ID" value="NZ_JAFIDN010000002.1"/>
</dbReference>
<evidence type="ECO:0000256" key="1">
    <source>
        <dbReference type="ARBA" id="ARBA00044755"/>
    </source>
</evidence>
<keyword evidence="3" id="KW-1185">Reference proteome</keyword>
<dbReference type="Pfam" id="PF04519">
    <property type="entry name" value="Bactofilin"/>
    <property type="match status" value="1"/>
</dbReference>
<dbReference type="InterPro" id="IPR007607">
    <property type="entry name" value="BacA/B"/>
</dbReference>
<dbReference type="PANTHER" id="PTHR35024">
    <property type="entry name" value="HYPOTHETICAL CYTOSOLIC PROTEIN"/>
    <property type="match status" value="1"/>
</dbReference>
<sequence>MAQNNIDYVSFIGTNSVFSEGKIRVVSDLKISGLVEMDIESKGKVIVTESGKVKGSIEAADINIHGEADGDISATGMIMISSSGKVNGSLAARYVSIDDGGICNGRMVTGEDAPNRIREKTAAADQALPPENITQNELKELSNEQKDGLDIDWKSLREKTRR</sequence>
<organism evidence="2 3">
    <name type="scientific">Natronogracilivirga saccharolytica</name>
    <dbReference type="NCBI Taxonomy" id="2812953"/>
    <lineage>
        <taxon>Bacteria</taxon>
        <taxon>Pseudomonadati</taxon>
        <taxon>Balneolota</taxon>
        <taxon>Balneolia</taxon>
        <taxon>Balneolales</taxon>
        <taxon>Cyclonatronaceae</taxon>
        <taxon>Natronogracilivirga</taxon>
    </lineage>
</organism>
<accession>A0A8J7S7L6</accession>
<comment type="similarity">
    <text evidence="1">Belongs to the bactofilin family.</text>
</comment>
<evidence type="ECO:0000313" key="2">
    <source>
        <dbReference type="EMBL" id="MBP3191693.1"/>
    </source>
</evidence>
<protein>
    <submittedName>
        <fullName evidence="2">Polymer-forming cytoskeletal protein</fullName>
    </submittedName>
</protein>
<evidence type="ECO:0000313" key="3">
    <source>
        <dbReference type="Proteomes" id="UP000673975"/>
    </source>
</evidence>
<dbReference type="Proteomes" id="UP000673975">
    <property type="component" value="Unassembled WGS sequence"/>
</dbReference>